<evidence type="ECO:0000256" key="1">
    <source>
        <dbReference type="SAM" id="Phobius"/>
    </source>
</evidence>
<keyword evidence="1" id="KW-0812">Transmembrane</keyword>
<feature type="transmembrane region" description="Helical" evidence="1">
    <location>
        <begin position="94"/>
        <end position="120"/>
    </location>
</feature>
<keyword evidence="1" id="KW-1133">Transmembrane helix</keyword>
<proteinExistence type="predicted"/>
<name>A0A1G2F8Z7_9BACT</name>
<dbReference type="Pfam" id="PF20221">
    <property type="entry name" value="DUF6580"/>
    <property type="match status" value="1"/>
</dbReference>
<gene>
    <name evidence="2" type="ORF">A2Y98_00980</name>
</gene>
<dbReference type="AlphaFoldDB" id="A0A1G2F8Z7"/>
<dbReference type="STRING" id="1801992.A2Y98_00980"/>
<dbReference type="InterPro" id="IPR046487">
    <property type="entry name" value="DUF6580"/>
</dbReference>
<dbReference type="Proteomes" id="UP000179099">
    <property type="component" value="Unassembled WGS sequence"/>
</dbReference>
<evidence type="ECO:0000313" key="2">
    <source>
        <dbReference type="EMBL" id="OGZ34357.1"/>
    </source>
</evidence>
<feature type="transmembrane region" description="Helical" evidence="1">
    <location>
        <begin position="70"/>
        <end position="88"/>
    </location>
</feature>
<evidence type="ECO:0000313" key="3">
    <source>
        <dbReference type="Proteomes" id="UP000179099"/>
    </source>
</evidence>
<organism evidence="2 3">
    <name type="scientific">Candidatus Portnoybacteria bacterium RBG_19FT_COMBO_36_7</name>
    <dbReference type="NCBI Taxonomy" id="1801992"/>
    <lineage>
        <taxon>Bacteria</taxon>
        <taxon>Candidatus Portnoyibacteriota</taxon>
    </lineage>
</organism>
<reference evidence="2 3" key="1">
    <citation type="journal article" date="2016" name="Nat. Commun.">
        <title>Thousands of microbial genomes shed light on interconnected biogeochemical processes in an aquifer system.</title>
        <authorList>
            <person name="Anantharaman K."/>
            <person name="Brown C.T."/>
            <person name="Hug L.A."/>
            <person name="Sharon I."/>
            <person name="Castelle C.J."/>
            <person name="Probst A.J."/>
            <person name="Thomas B.C."/>
            <person name="Singh A."/>
            <person name="Wilkins M.J."/>
            <person name="Karaoz U."/>
            <person name="Brodie E.L."/>
            <person name="Williams K.H."/>
            <person name="Hubbard S.S."/>
            <person name="Banfield J.F."/>
        </authorList>
    </citation>
    <scope>NUCLEOTIDE SEQUENCE [LARGE SCALE GENOMIC DNA]</scope>
</reference>
<dbReference type="EMBL" id="MHMW01000013">
    <property type="protein sequence ID" value="OGZ34357.1"/>
    <property type="molecule type" value="Genomic_DNA"/>
</dbReference>
<feature type="transmembrane region" description="Helical" evidence="1">
    <location>
        <begin position="46"/>
        <end position="63"/>
    </location>
</feature>
<accession>A0A1G2F8Z7</accession>
<comment type="caution">
    <text evidence="2">The sequence shown here is derived from an EMBL/GenBank/DDBJ whole genome shotgun (WGS) entry which is preliminary data.</text>
</comment>
<sequence length="182" mass="20826">MSTKIKILIVASIILLAASSRLVKHPFNFTPIAAMALFGGCYLRKKWGIFLPLAAMFISDYFIGFYDWQVMVSVYVSVSLAFVLGWYLSRRLKWHNVIFASLASSVSFFIITNFAVWAFFNWYPHTLAGILNCFSLALPFFRNTLLGDLVYSGVLFGAYELILYWSARRNLSEVKIRSIDEK</sequence>
<keyword evidence="1" id="KW-0472">Membrane</keyword>
<feature type="transmembrane region" description="Helical" evidence="1">
    <location>
        <begin position="149"/>
        <end position="167"/>
    </location>
</feature>
<evidence type="ECO:0008006" key="4">
    <source>
        <dbReference type="Google" id="ProtNLM"/>
    </source>
</evidence>
<protein>
    <recommendedName>
        <fullName evidence="4">Rod shape-determining protein MreD</fullName>
    </recommendedName>
</protein>